<accession>A0A284QT65</accession>
<protein>
    <submittedName>
        <fullName evidence="1">Uncharacterized protein</fullName>
    </submittedName>
</protein>
<keyword evidence="2" id="KW-1185">Reference proteome</keyword>
<evidence type="ECO:0000313" key="1">
    <source>
        <dbReference type="EMBL" id="SJK99660.1"/>
    </source>
</evidence>
<dbReference type="AlphaFoldDB" id="A0A284QT65"/>
<dbReference type="OrthoDB" id="10547860at2759"/>
<organism evidence="1 2">
    <name type="scientific">Armillaria ostoyae</name>
    <name type="common">Armillaria root rot fungus</name>
    <dbReference type="NCBI Taxonomy" id="47428"/>
    <lineage>
        <taxon>Eukaryota</taxon>
        <taxon>Fungi</taxon>
        <taxon>Dikarya</taxon>
        <taxon>Basidiomycota</taxon>
        <taxon>Agaricomycotina</taxon>
        <taxon>Agaricomycetes</taxon>
        <taxon>Agaricomycetidae</taxon>
        <taxon>Agaricales</taxon>
        <taxon>Marasmiineae</taxon>
        <taxon>Physalacriaceae</taxon>
        <taxon>Armillaria</taxon>
    </lineage>
</organism>
<proteinExistence type="predicted"/>
<name>A0A284QT65_ARMOS</name>
<reference evidence="2" key="1">
    <citation type="journal article" date="2017" name="Nat. Ecol. Evol.">
        <title>Genome expansion and lineage-specific genetic innovations in the forest pathogenic fungi Armillaria.</title>
        <authorList>
            <person name="Sipos G."/>
            <person name="Prasanna A.N."/>
            <person name="Walter M.C."/>
            <person name="O'Connor E."/>
            <person name="Balint B."/>
            <person name="Krizsan K."/>
            <person name="Kiss B."/>
            <person name="Hess J."/>
            <person name="Varga T."/>
            <person name="Slot J."/>
            <person name="Riley R."/>
            <person name="Boka B."/>
            <person name="Rigling D."/>
            <person name="Barry K."/>
            <person name="Lee J."/>
            <person name="Mihaltcheva S."/>
            <person name="LaButti K."/>
            <person name="Lipzen A."/>
            <person name="Waldron R."/>
            <person name="Moloney N.M."/>
            <person name="Sperisen C."/>
            <person name="Kredics L."/>
            <person name="Vagvoelgyi C."/>
            <person name="Patrignani A."/>
            <person name="Fitzpatrick D."/>
            <person name="Nagy I."/>
            <person name="Doyle S."/>
            <person name="Anderson J.B."/>
            <person name="Grigoriev I.V."/>
            <person name="Gueldener U."/>
            <person name="Muensterkoetter M."/>
            <person name="Nagy L.G."/>
        </authorList>
    </citation>
    <scope>NUCLEOTIDE SEQUENCE [LARGE SCALE GENOMIC DNA]</scope>
    <source>
        <strain evidence="2">C18/9</strain>
    </source>
</reference>
<sequence length="118" mass="13629">MKWECSPDTFDLCRGYRGLFSDAFLFLTSFPLLLQPSRHARASWKTLPSTKEEMEKDEEDVVLNDWLFVESYSSMGDTMFGMLSFASRLGIPFWGAALSNMILPRERHSSRCLFLETV</sequence>
<gene>
    <name evidence="1" type="ORF">ARMOST_02968</name>
</gene>
<dbReference type="EMBL" id="FUEG01000002">
    <property type="protein sequence ID" value="SJK99660.1"/>
    <property type="molecule type" value="Genomic_DNA"/>
</dbReference>
<evidence type="ECO:0000313" key="2">
    <source>
        <dbReference type="Proteomes" id="UP000219338"/>
    </source>
</evidence>
<dbReference type="Proteomes" id="UP000219338">
    <property type="component" value="Unassembled WGS sequence"/>
</dbReference>